<dbReference type="GeneID" id="139352975"/>
<name>A0ABM4TPW6_DROSZ</name>
<organism evidence="2 3">
    <name type="scientific">Drosophila suzukii</name>
    <name type="common">Spotted-wing drosophila fruit fly</name>
    <dbReference type="NCBI Taxonomy" id="28584"/>
    <lineage>
        <taxon>Eukaryota</taxon>
        <taxon>Metazoa</taxon>
        <taxon>Ecdysozoa</taxon>
        <taxon>Arthropoda</taxon>
        <taxon>Hexapoda</taxon>
        <taxon>Insecta</taxon>
        <taxon>Pterygota</taxon>
        <taxon>Neoptera</taxon>
        <taxon>Endopterygota</taxon>
        <taxon>Diptera</taxon>
        <taxon>Brachycera</taxon>
        <taxon>Muscomorpha</taxon>
        <taxon>Ephydroidea</taxon>
        <taxon>Drosophilidae</taxon>
        <taxon>Drosophila</taxon>
        <taxon>Sophophora</taxon>
    </lineage>
</organism>
<dbReference type="RefSeq" id="XP_070852005.1">
    <property type="nucleotide sequence ID" value="XM_070995904.1"/>
</dbReference>
<feature type="compositionally biased region" description="Low complexity" evidence="1">
    <location>
        <begin position="26"/>
        <end position="44"/>
    </location>
</feature>
<gene>
    <name evidence="3" type="primary">LOC139352975</name>
</gene>
<sequence>MTSHNCVLHCYHKLLEERVARQDEGQSQNVVPRQSSSPQQQVPSERNRQGDHPYARASIAPPTGQQVDPPIAQPQQGPSHSPPAMRVGPLNPQQVTHVPPHQGESSQQQAKPRVVGQQQARSNVQVSPMIQEEVSHSRAKKSDIVSPPGPSQQKKSQPHARWDLNDIYEKQKRLAIKSEPMRYEVGNRMGEVAQNRNGQRQEKGPPKKLTRNENPVVFEKSRKDTLIGLWKHIARNIKRGVYNLKPVKKGQCPTCRRSISCGLAPHQATCRPEMYTLGCPCGYLCSTIGSLNGHQATCDLYLEKFAFAGGRAFFSIHK</sequence>
<keyword evidence="2" id="KW-1185">Reference proteome</keyword>
<feature type="compositionally biased region" description="Basic and acidic residues" evidence="1">
    <location>
        <begin position="133"/>
        <end position="143"/>
    </location>
</feature>
<dbReference type="Proteomes" id="UP001652628">
    <property type="component" value="Chromosome 3"/>
</dbReference>
<accession>A0ABM4TPW6</accession>
<proteinExistence type="predicted"/>
<feature type="compositionally biased region" description="Polar residues" evidence="1">
    <location>
        <begin position="103"/>
        <end position="128"/>
    </location>
</feature>
<evidence type="ECO:0000256" key="1">
    <source>
        <dbReference type="SAM" id="MobiDB-lite"/>
    </source>
</evidence>
<feature type="region of interest" description="Disordered" evidence="1">
    <location>
        <begin position="21"/>
        <end position="161"/>
    </location>
</feature>
<evidence type="ECO:0000313" key="3">
    <source>
        <dbReference type="RefSeq" id="XP_070852005.1"/>
    </source>
</evidence>
<protein>
    <submittedName>
        <fullName evidence="3">Uncharacterized protein</fullName>
    </submittedName>
</protein>
<reference evidence="3" key="1">
    <citation type="submission" date="2025-08" db="UniProtKB">
        <authorList>
            <consortium name="RefSeq"/>
        </authorList>
    </citation>
    <scope>IDENTIFICATION</scope>
</reference>
<feature type="compositionally biased region" description="Basic and acidic residues" evidence="1">
    <location>
        <begin position="45"/>
        <end position="54"/>
    </location>
</feature>
<evidence type="ECO:0000313" key="2">
    <source>
        <dbReference type="Proteomes" id="UP001652628"/>
    </source>
</evidence>